<evidence type="ECO:0000313" key="1">
    <source>
        <dbReference type="EMBL" id="CDL92074.1"/>
    </source>
</evidence>
<dbReference type="Proteomes" id="UP000019482">
    <property type="component" value="Unassembled WGS sequence"/>
</dbReference>
<organism evidence="1 2">
    <name type="scientific">Clostridium tyrobutyricum DIVETGP</name>
    <dbReference type="NCBI Taxonomy" id="1408889"/>
    <lineage>
        <taxon>Bacteria</taxon>
        <taxon>Bacillati</taxon>
        <taxon>Bacillota</taxon>
        <taxon>Clostridia</taxon>
        <taxon>Eubacteriales</taxon>
        <taxon>Clostridiaceae</taxon>
        <taxon>Clostridium</taxon>
    </lineage>
</organism>
<protein>
    <submittedName>
        <fullName evidence="1">Uncharacterized protein</fullName>
    </submittedName>
</protein>
<name>W6N994_CLOTY</name>
<proteinExistence type="predicted"/>
<dbReference type="AlphaFoldDB" id="W6N994"/>
<evidence type="ECO:0000313" key="2">
    <source>
        <dbReference type="Proteomes" id="UP000019482"/>
    </source>
</evidence>
<dbReference type="EMBL" id="CBXI010000040">
    <property type="protein sequence ID" value="CDL92074.1"/>
    <property type="molecule type" value="Genomic_DNA"/>
</dbReference>
<reference evidence="1 2" key="1">
    <citation type="journal article" date="2015" name="Genome Announc.">
        <title>Draft Genome Sequence of Clostridium tyrobutyricum Strain DIVETGP, Isolated from Cow's Milk for Grana Padano Production.</title>
        <authorList>
            <person name="Soggiu A."/>
            <person name="Piras C."/>
            <person name="Gaiarsa S."/>
            <person name="Sassera D."/>
            <person name="Roncada P."/>
            <person name="Bendixen E."/>
            <person name="Brasca M."/>
            <person name="Bonizzi L."/>
        </authorList>
    </citation>
    <scope>NUCLEOTIDE SEQUENCE [LARGE SCALE GENOMIC DNA]</scope>
    <source>
        <strain evidence="1 2">DIVETGP</strain>
    </source>
</reference>
<keyword evidence="2" id="KW-1185">Reference proteome</keyword>
<comment type="caution">
    <text evidence="1">The sequence shown here is derived from an EMBL/GenBank/DDBJ whole genome shotgun (WGS) entry which is preliminary data.</text>
</comment>
<sequence>MTAETSYDKSIDFIKNYNISSYIFVYYEMLKINNMVSFLGKANKLLNN</sequence>
<accession>W6N994</accession>
<gene>
    <name evidence="1" type="ORF">CTDIVETGP_2144</name>
</gene>